<proteinExistence type="predicted"/>
<dbReference type="Proteomes" id="UP000073923">
    <property type="component" value="Unassembled WGS sequence"/>
</dbReference>
<sequence>MDNFEGAALGVGFDIDTGGSFEALARLDTAIDRASANAIDEFNKVERASASMLNLNGAQASLRSFGAETTQAARAAIRELASVEKTGERLVAQIERQNGAFGKTREEMRLAKVEAAALAAEQQGLTELAGRLRAAESDLAGKELAAARRARFEAEALAEARAEAEAKAAIEAARERVRAEAALNAQLLERSRLQGLLEQNFGVNQPRATDAGATFSALAARAAEEETQALRSATLAHQMFEARVKAGVTALREHEAAEIAATREHEMMASAADRLRASIDPAFAAQQRFNKEIGDARKLVSAGAIGLDEYAAKLRMEQALLDRVTGAHEGLGDAQRLTSYETLNLTRNLADVGVTATMGMDPFMILVQQGPQIWDVFQQIEARGGSAAASMRQLGQDVLGYVVSGFGKLVPYLTPTNLLLAGTALAAVAAVRALGEYGAAMQRLEVTAAGLGRTSGQTAAQLETVAEAAASAGNRSLSATRDSVAAFASAGIESGQTITALAANVEKYAKLTGQDAPAAQAALAEAMSDPGRAADTFTQQLGLLTGAQYEHIRALAAQGDGEKAASELTRILTADLVANSHEATGLAHYMDALGDAVSGVAVMFGRLDQRIKNAGASYDAWLKRNVGGWAVDLIGTGNTLPTGPNAAAGRNQDQVAALNASQSLNTSGMKQFNDLLAQQRILQKGLADTTGLTAAQIGALRHDYAAVTDTIAANRNASGQWITTQERAHLVAQAQVRLGAARNQTEKAAAQQQLTRLQLGGQVLTQQERETQAQDAYSRVSERYHRAKNDHAAQLVRDAQAVEASIRNLYALAEAYGVSGSAALIAEARVRAESHAIRQRGDIEAAVNRQIELAIAQRVADGAKSVQSMNDQSRIQADVNAAVADGLIPAGRANEMLRDRIAELPLLAALEAAQQRGLTKGAAEAQKALDALHDAQKRSNAAAVGARFFAADQAADRRLAQLEKERDLIGATDAERTKALATLKATQELPDHDFKGRFADDYIAKQVQIAENQQQIQLLTNAYNDSLKHQAELFDAIAANVQNAGHGMAEAFGEAGRALGDMASVFAGHLSDRQRLNDWQQKELRDASQITVAEVRARKEREISALYTARSSTMQIAMYGDLAASARGFFDEGSTGYEAMAAAEKAFRAVQFALSVRAVAQDAIETGSAIAKSGARAAAHAVEAVAKAIAGLPFPLNIAAGAATAAVLGSIGLSIVGAFGKGGGDLPKANAGTGTVLGDSAAKSESLKRSLDALKEVDTVTSVYAREMATSLRSIDNQIGGLASVLVRAGNINASAGITEGFKTDLTGKLLSNAVDPLGILSKIPVIGGLFSGIKGLIGSLFGSTTTVVGNGLYGGAQSLGSILSGGFDASYYSDVEKKKRFLGITTGKSYSTQYTGADSGLENQFTLILKEFNSAIVAAAGPLGVATGDIQARLNGFIVDIGKIDLKGLTGTQIQEKLTAVFGAAADRMADSAFPGFQRFAKVGEGAFETLVRVASTVEAATTALQNLGGAAQALGVDAKMGLVAQFESVSAFTSATDAYFQAYYSKAEQSAAKTAQLGRVFDSLGLSMPASLSAFRSLVEAQDLTTTAGQATYATLLKLAPAFADLQSALEGVKSAADIASERADLERRLLEVNGDTAAIRALDLAKLDSSNRALQLQIWAIQDAQEAAKAADDLRKAWSDVGDSIMDEVKRIRGLTEAGGDGSFATIMGQFNAANASARGGDQDAAKLLPSLSQSLLTAAANSATSRQELDRIRAQTAAQLEATWAAIQGRSTVPVTGSSIVAGKAVTMPGVDAATGQAVPPANDDLIAELRQLRDEVAHLRRENVAGHAATASNTGGIKKTLDNVTAEHGGQAISVAGAAA</sequence>
<dbReference type="EMBL" id="LDTF01000007">
    <property type="protein sequence ID" value="KTW01047.1"/>
    <property type="molecule type" value="Genomic_DNA"/>
</dbReference>
<protein>
    <recommendedName>
        <fullName evidence="2">Bacteriophage tail tape measure N-terminal domain-containing protein</fullName>
    </recommendedName>
</protein>
<feature type="coiled-coil region" evidence="1">
    <location>
        <begin position="147"/>
        <end position="190"/>
    </location>
</feature>
<evidence type="ECO:0000313" key="4">
    <source>
        <dbReference type="Proteomes" id="UP000073923"/>
    </source>
</evidence>
<evidence type="ECO:0000256" key="1">
    <source>
        <dbReference type="SAM" id="Coils"/>
    </source>
</evidence>
<organism evidence="3 4">
    <name type="scientific">Sphingomonas yabuuchiae</name>
    <dbReference type="NCBI Taxonomy" id="172044"/>
    <lineage>
        <taxon>Bacteria</taxon>
        <taxon>Pseudomonadati</taxon>
        <taxon>Pseudomonadota</taxon>
        <taxon>Alphaproteobacteria</taxon>
        <taxon>Sphingomonadales</taxon>
        <taxon>Sphingomonadaceae</taxon>
        <taxon>Sphingomonas</taxon>
    </lineage>
</organism>
<accession>A0A147IYW8</accession>
<gene>
    <name evidence="3" type="ORF">NS355_02340</name>
</gene>
<evidence type="ECO:0000259" key="2">
    <source>
        <dbReference type="Pfam" id="PF06791"/>
    </source>
</evidence>
<dbReference type="OrthoDB" id="7517021at2"/>
<keyword evidence="1" id="KW-0175">Coiled coil</keyword>
<dbReference type="RefSeq" id="WP_058744182.1">
    <property type="nucleotide sequence ID" value="NZ_LDTF01000007.1"/>
</dbReference>
<comment type="caution">
    <text evidence="3">The sequence shown here is derived from an EMBL/GenBank/DDBJ whole genome shotgun (WGS) entry which is preliminary data.</text>
</comment>
<dbReference type="Pfam" id="PF06791">
    <property type="entry name" value="TMP_2"/>
    <property type="match status" value="1"/>
</dbReference>
<reference evidence="3 4" key="1">
    <citation type="journal article" date="2016" name="Front. Microbiol.">
        <title>Genomic Resource of Rice Seed Associated Bacteria.</title>
        <authorList>
            <person name="Midha S."/>
            <person name="Bansal K."/>
            <person name="Sharma S."/>
            <person name="Kumar N."/>
            <person name="Patil P.P."/>
            <person name="Chaudhry V."/>
            <person name="Patil P.B."/>
        </authorList>
    </citation>
    <scope>NUCLEOTIDE SEQUENCE [LARGE SCALE GENOMIC DNA]</scope>
    <source>
        <strain evidence="3 4">NS355</strain>
    </source>
</reference>
<name>A0A147IYW8_9SPHN</name>
<evidence type="ECO:0000313" key="3">
    <source>
        <dbReference type="EMBL" id="KTW01047.1"/>
    </source>
</evidence>
<dbReference type="PATRIC" id="fig|172044.3.peg.2734"/>
<feature type="domain" description="Bacteriophage tail tape measure N-terminal" evidence="2">
    <location>
        <begin position="332"/>
        <end position="553"/>
    </location>
</feature>
<dbReference type="InterPro" id="IPR009628">
    <property type="entry name" value="Phage_tape_measure_N"/>
</dbReference>